<dbReference type="Proteomes" id="UP000590442">
    <property type="component" value="Unassembled WGS sequence"/>
</dbReference>
<dbReference type="PANTHER" id="PTHR42693">
    <property type="entry name" value="ARYLSULFATASE FAMILY MEMBER"/>
    <property type="match status" value="1"/>
</dbReference>
<evidence type="ECO:0000256" key="2">
    <source>
        <dbReference type="ARBA" id="ARBA00022801"/>
    </source>
</evidence>
<dbReference type="EMBL" id="JAATJJ010000001">
    <property type="protein sequence ID" value="NJB71091.1"/>
    <property type="molecule type" value="Genomic_DNA"/>
</dbReference>
<dbReference type="PANTHER" id="PTHR42693:SF53">
    <property type="entry name" value="ENDO-4-O-SULFATASE"/>
    <property type="match status" value="1"/>
</dbReference>
<comment type="caution">
    <text evidence="4">The sequence shown here is derived from an EMBL/GenBank/DDBJ whole genome shotgun (WGS) entry which is preliminary data.</text>
</comment>
<keyword evidence="5" id="KW-1185">Reference proteome</keyword>
<sequence>MNKYFILLCGVILLISCEKKEKEVQGLSPNIVLIFTDDQGYQDVGIFGSPNIKTPHLDQMAREGVTLTSFYAAQAVCSASRAGILTGCYPNRIGIHNALMPNAKVGLNLSETTIAEMLKEKGYKTGIFGKWHLGDHPKFMPNNQGFDEYFGIPYSNDMWPLHPQQGPVYNFGPLPLYENETVLDTLTDQSQLTTQITERSVDFINRNKDNPFFLYVPHPQPHVPLYVSDKFKGKSERGLYGDVIMEIDWSVGQIMDALKKNGLEENTLVIFTSDNGPWLAYGDHSGIALPFREGKGTAWEGGQREPFIIKYPKKLGAGKTLDTPIMAIDILPTLAEVTNTKLPEKTIDGKSVWKVLNGGGEKSPQEAYFFYYRVNELFGVRYGKWKLYFPHRYRTMNGQEPGKNGFPGNYTMLELEEIELYNLENDKSETKNVASKNPEIVKKIKQLADKMRGKLGDSLTDAIGSENRPAGTIE</sequence>
<dbReference type="AlphaFoldDB" id="A0A846QSG1"/>
<name>A0A846QSG1_9FLAO</name>
<keyword evidence="2 4" id="KW-0378">Hydrolase</keyword>
<protein>
    <submittedName>
        <fullName evidence="4">Arylsulfatase</fullName>
        <ecNumber evidence="4">3.1.6.1</ecNumber>
    </submittedName>
</protein>
<dbReference type="SUPFAM" id="SSF53649">
    <property type="entry name" value="Alkaline phosphatase-like"/>
    <property type="match status" value="1"/>
</dbReference>
<dbReference type="Gene3D" id="3.30.1120.10">
    <property type="match status" value="1"/>
</dbReference>
<dbReference type="Pfam" id="PF00884">
    <property type="entry name" value="Sulfatase"/>
    <property type="match status" value="1"/>
</dbReference>
<dbReference type="InterPro" id="IPR000917">
    <property type="entry name" value="Sulfatase_N"/>
</dbReference>
<reference evidence="4 5" key="1">
    <citation type="submission" date="2020-03" db="EMBL/GenBank/DDBJ databases">
        <title>Genomic Encyclopedia of Type Strains, Phase IV (KMG-IV): sequencing the most valuable type-strain genomes for metagenomic binning, comparative biology and taxonomic classification.</title>
        <authorList>
            <person name="Goeker M."/>
        </authorList>
    </citation>
    <scope>NUCLEOTIDE SEQUENCE [LARGE SCALE GENOMIC DNA]</scope>
    <source>
        <strain evidence="4 5">DSM 29762</strain>
    </source>
</reference>
<dbReference type="RefSeq" id="WP_167962524.1">
    <property type="nucleotide sequence ID" value="NZ_JAATJJ010000001.1"/>
</dbReference>
<comment type="similarity">
    <text evidence="1">Belongs to the sulfatase family.</text>
</comment>
<dbReference type="PROSITE" id="PS51257">
    <property type="entry name" value="PROKAR_LIPOPROTEIN"/>
    <property type="match status" value="1"/>
</dbReference>
<evidence type="ECO:0000313" key="4">
    <source>
        <dbReference type="EMBL" id="NJB71091.1"/>
    </source>
</evidence>
<evidence type="ECO:0000259" key="3">
    <source>
        <dbReference type="Pfam" id="PF00884"/>
    </source>
</evidence>
<dbReference type="InterPro" id="IPR017850">
    <property type="entry name" value="Alkaline_phosphatase_core_sf"/>
</dbReference>
<dbReference type="EC" id="3.1.6.1" evidence="4"/>
<organism evidence="4 5">
    <name type="scientific">Saonia flava</name>
    <dbReference type="NCBI Taxonomy" id="523696"/>
    <lineage>
        <taxon>Bacteria</taxon>
        <taxon>Pseudomonadati</taxon>
        <taxon>Bacteroidota</taxon>
        <taxon>Flavobacteriia</taxon>
        <taxon>Flavobacteriales</taxon>
        <taxon>Flavobacteriaceae</taxon>
        <taxon>Saonia</taxon>
    </lineage>
</organism>
<gene>
    <name evidence="4" type="ORF">GGR42_001553</name>
</gene>
<dbReference type="Pfam" id="PF14707">
    <property type="entry name" value="Sulfatase_C"/>
    <property type="match status" value="1"/>
</dbReference>
<dbReference type="CDD" id="cd16026">
    <property type="entry name" value="GALNS_like"/>
    <property type="match status" value="1"/>
</dbReference>
<evidence type="ECO:0000313" key="5">
    <source>
        <dbReference type="Proteomes" id="UP000590442"/>
    </source>
</evidence>
<dbReference type="InterPro" id="IPR050738">
    <property type="entry name" value="Sulfatase"/>
</dbReference>
<dbReference type="GO" id="GO:0004065">
    <property type="term" value="F:arylsulfatase activity"/>
    <property type="evidence" value="ECO:0007669"/>
    <property type="project" value="UniProtKB-EC"/>
</dbReference>
<dbReference type="Gene3D" id="3.40.720.10">
    <property type="entry name" value="Alkaline Phosphatase, subunit A"/>
    <property type="match status" value="1"/>
</dbReference>
<feature type="domain" description="Sulfatase N-terminal" evidence="3">
    <location>
        <begin position="29"/>
        <end position="339"/>
    </location>
</feature>
<accession>A0A846QSG1</accession>
<evidence type="ECO:0000256" key="1">
    <source>
        <dbReference type="ARBA" id="ARBA00008779"/>
    </source>
</evidence>
<proteinExistence type="inferred from homology"/>